<dbReference type="InterPro" id="IPR046342">
    <property type="entry name" value="CBS_dom_sf"/>
</dbReference>
<evidence type="ECO:0000256" key="5">
    <source>
        <dbReference type="ARBA" id="ARBA00023122"/>
    </source>
</evidence>
<evidence type="ECO:0000259" key="11">
    <source>
        <dbReference type="PROSITE" id="PS51846"/>
    </source>
</evidence>
<sequence length="342" mass="38635">MILLIAFALLSIGFSFLCSILEAALLSVTPSYIASVKKEKPELFARLRKLKDDVDDPLSAILTLNTVAHTVGATGVGAQVTVVFGEAWLGFASALMTLAILIFSEIIPKTIGAKYWRGIAPYLPAILGFMIKALLPLIWLSKQVTRRIAPGDDDTDIRGEISALAEIGRDQQALDEDERRMIQNVLRFHEIKVSSVMTPRTVCKYLEPDITVEQFLEQVRKSPFSRYPVIDEEGEALGYLHRADLISLEQDVNLLDHMRKIMRVKGNTNIELLFSDMLRERQHLAVVYDELGTWLGIVTLEDILETLLGTEIMDETDNVSNLRRYAKQRWSRRLKKYSSGQR</sequence>
<evidence type="ECO:0000256" key="8">
    <source>
        <dbReference type="PROSITE-ProRule" id="PRU01193"/>
    </source>
</evidence>
<keyword evidence="13" id="KW-1185">Reference proteome</keyword>
<feature type="transmembrane region" description="Helical" evidence="9">
    <location>
        <begin position="119"/>
        <end position="140"/>
    </location>
</feature>
<evidence type="ECO:0000256" key="7">
    <source>
        <dbReference type="PROSITE-ProRule" id="PRU00703"/>
    </source>
</evidence>
<dbReference type="CDD" id="cd04590">
    <property type="entry name" value="CBS_pair_CorC_HlyC_assoc"/>
    <property type="match status" value="1"/>
</dbReference>
<evidence type="ECO:0000256" key="3">
    <source>
        <dbReference type="ARBA" id="ARBA00022737"/>
    </source>
</evidence>
<dbReference type="AlphaFoldDB" id="A0A1I6GMD0"/>
<accession>A0A1I6GMD0</accession>
<name>A0A1I6GMD0_9GAMM</name>
<evidence type="ECO:0000256" key="9">
    <source>
        <dbReference type="SAM" id="Phobius"/>
    </source>
</evidence>
<comment type="subcellular location">
    <subcellularLocation>
        <location evidence="1">Membrane</location>
        <topology evidence="1">Multi-pass membrane protein</topology>
    </subcellularLocation>
</comment>
<keyword evidence="2 8" id="KW-0812">Transmembrane</keyword>
<dbReference type="InterPro" id="IPR000644">
    <property type="entry name" value="CBS_dom"/>
</dbReference>
<feature type="domain" description="CBS" evidence="10">
    <location>
        <begin position="257"/>
        <end position="315"/>
    </location>
</feature>
<dbReference type="GO" id="GO:0005886">
    <property type="term" value="C:plasma membrane"/>
    <property type="evidence" value="ECO:0007669"/>
    <property type="project" value="TreeGrafter"/>
</dbReference>
<dbReference type="SMART" id="SM00116">
    <property type="entry name" value="CBS"/>
    <property type="match status" value="2"/>
</dbReference>
<dbReference type="Pfam" id="PF00571">
    <property type="entry name" value="CBS"/>
    <property type="match status" value="2"/>
</dbReference>
<evidence type="ECO:0000256" key="1">
    <source>
        <dbReference type="ARBA" id="ARBA00004141"/>
    </source>
</evidence>
<dbReference type="OrthoDB" id="9798188at2"/>
<feature type="domain" description="CNNM transmembrane" evidence="11">
    <location>
        <begin position="1"/>
        <end position="178"/>
    </location>
</feature>
<dbReference type="PROSITE" id="PS51371">
    <property type="entry name" value="CBS"/>
    <property type="match status" value="2"/>
</dbReference>
<organism evidence="12 13">
    <name type="scientific">Marinobacter gudaonensis</name>
    <dbReference type="NCBI Taxonomy" id="375760"/>
    <lineage>
        <taxon>Bacteria</taxon>
        <taxon>Pseudomonadati</taxon>
        <taxon>Pseudomonadota</taxon>
        <taxon>Gammaproteobacteria</taxon>
        <taxon>Pseudomonadales</taxon>
        <taxon>Marinobacteraceae</taxon>
        <taxon>Marinobacter</taxon>
    </lineage>
</organism>
<keyword evidence="4 8" id="KW-1133">Transmembrane helix</keyword>
<evidence type="ECO:0000256" key="2">
    <source>
        <dbReference type="ARBA" id="ARBA00022692"/>
    </source>
</evidence>
<keyword evidence="5 7" id="KW-0129">CBS domain</keyword>
<dbReference type="InterPro" id="IPR044751">
    <property type="entry name" value="Ion_transp-like_CBS"/>
</dbReference>
<dbReference type="PANTHER" id="PTHR22777:SF4">
    <property type="entry name" value="UPF0053 PROTEIN SLL1254"/>
    <property type="match status" value="1"/>
</dbReference>
<dbReference type="PROSITE" id="PS51846">
    <property type="entry name" value="CNNM"/>
    <property type="match status" value="1"/>
</dbReference>
<feature type="transmembrane region" description="Helical" evidence="9">
    <location>
        <begin position="87"/>
        <end position="107"/>
    </location>
</feature>
<dbReference type="EMBL" id="FOYV01000001">
    <property type="protein sequence ID" value="SFR43207.1"/>
    <property type="molecule type" value="Genomic_DNA"/>
</dbReference>
<evidence type="ECO:0000313" key="13">
    <source>
        <dbReference type="Proteomes" id="UP000199290"/>
    </source>
</evidence>
<evidence type="ECO:0000313" key="12">
    <source>
        <dbReference type="EMBL" id="SFR43207.1"/>
    </source>
</evidence>
<gene>
    <name evidence="12" type="ORF">SAMN04488073_1120</name>
</gene>
<dbReference type="SUPFAM" id="SSF54631">
    <property type="entry name" value="CBS-domain pair"/>
    <property type="match status" value="1"/>
</dbReference>
<evidence type="ECO:0000259" key="10">
    <source>
        <dbReference type="PROSITE" id="PS51371"/>
    </source>
</evidence>
<dbReference type="Gene3D" id="3.10.580.10">
    <property type="entry name" value="CBS-domain"/>
    <property type="match status" value="1"/>
</dbReference>
<keyword evidence="3" id="KW-0677">Repeat</keyword>
<protein>
    <submittedName>
        <fullName evidence="12">Hemolysin, contains CBS domains</fullName>
    </submittedName>
</protein>
<dbReference type="PANTHER" id="PTHR22777">
    <property type="entry name" value="HEMOLYSIN-RELATED"/>
    <property type="match status" value="1"/>
</dbReference>
<feature type="domain" description="CBS" evidence="10">
    <location>
        <begin position="197"/>
        <end position="255"/>
    </location>
</feature>
<dbReference type="RefSeq" id="WP_091986986.1">
    <property type="nucleotide sequence ID" value="NZ_FOYV01000001.1"/>
</dbReference>
<evidence type="ECO:0000256" key="4">
    <source>
        <dbReference type="ARBA" id="ARBA00022989"/>
    </source>
</evidence>
<evidence type="ECO:0000256" key="6">
    <source>
        <dbReference type="ARBA" id="ARBA00023136"/>
    </source>
</evidence>
<proteinExistence type="predicted"/>
<dbReference type="Pfam" id="PF01595">
    <property type="entry name" value="CNNM"/>
    <property type="match status" value="1"/>
</dbReference>
<dbReference type="InterPro" id="IPR002550">
    <property type="entry name" value="CNNM"/>
</dbReference>
<dbReference type="Proteomes" id="UP000199290">
    <property type="component" value="Unassembled WGS sequence"/>
</dbReference>
<reference evidence="13" key="1">
    <citation type="submission" date="2016-10" db="EMBL/GenBank/DDBJ databases">
        <authorList>
            <person name="Varghese N."/>
            <person name="Submissions S."/>
        </authorList>
    </citation>
    <scope>NUCLEOTIDE SEQUENCE [LARGE SCALE GENOMIC DNA]</scope>
    <source>
        <strain evidence="13">CGMCC 1.6294</strain>
    </source>
</reference>
<dbReference type="STRING" id="375760.SAMN04488073_1120"/>
<keyword evidence="6 8" id="KW-0472">Membrane</keyword>